<dbReference type="PANTHER" id="PTHR11092">
    <property type="entry name" value="SUGAR NUCLEOTIDE EPIMERASE RELATED"/>
    <property type="match status" value="1"/>
</dbReference>
<dbReference type="NCBIfam" id="TIGR01777">
    <property type="entry name" value="yfcH"/>
    <property type="match status" value="1"/>
</dbReference>
<accession>A0A5B8VC74</accession>
<dbReference type="Pfam" id="PF08338">
    <property type="entry name" value="DUF1731"/>
    <property type="match status" value="1"/>
</dbReference>
<proteinExistence type="inferred from homology"/>
<keyword evidence="5" id="KW-1185">Reference proteome</keyword>
<dbReference type="PANTHER" id="PTHR11092:SF0">
    <property type="entry name" value="EPIMERASE FAMILY PROTEIN SDR39U1"/>
    <property type="match status" value="1"/>
</dbReference>
<feature type="domain" description="NAD-dependent epimerase/dehydratase" evidence="2">
    <location>
        <begin position="3"/>
        <end position="143"/>
    </location>
</feature>
<feature type="domain" description="DUF1731" evidence="3">
    <location>
        <begin position="268"/>
        <end position="312"/>
    </location>
</feature>
<dbReference type="InterPro" id="IPR001509">
    <property type="entry name" value="Epimerase_deHydtase"/>
</dbReference>
<dbReference type="Proteomes" id="UP000321533">
    <property type="component" value="Chromosome"/>
</dbReference>
<dbReference type="InterPro" id="IPR013549">
    <property type="entry name" value="DUF1731"/>
</dbReference>
<organism evidence="4 5">
    <name type="scientific">Panacibacter ginsenosidivorans</name>
    <dbReference type="NCBI Taxonomy" id="1813871"/>
    <lineage>
        <taxon>Bacteria</taxon>
        <taxon>Pseudomonadati</taxon>
        <taxon>Bacteroidota</taxon>
        <taxon>Chitinophagia</taxon>
        <taxon>Chitinophagales</taxon>
        <taxon>Chitinophagaceae</taxon>
        <taxon>Panacibacter</taxon>
    </lineage>
</organism>
<sequence length="323" mass="36525">MKIIIAGGTGFIGRYVAEYFGEKNEVVILTRNISTSINNAFKDFCIADNLKSNIRLVQWNGEDNGDWCKEIESSDIIINLAGKLVNCRYTETNKKEIFDSRTKTTKALGEAIKKCVMPPKLWINAASATIYRHATDRPQDEYNGEIQNDFSVQVCKLWEKTFFDQQTPFTRKVTLRMAVTLADGGVMIPYINLCKFGLGGKQGNGKQMYSWVHIEDICRAINFISQHSELEGIFNVCSPNPVTNETFMRSLRKKTGNSIGFPAGKLLLKIGATLIGTETELLLKSRWVLPAKLLQNGFAFKYNNIDEAFENIIANLPRKRYHL</sequence>
<evidence type="ECO:0000313" key="4">
    <source>
        <dbReference type="EMBL" id="QEC68531.1"/>
    </source>
</evidence>
<dbReference type="Gene3D" id="3.40.50.720">
    <property type="entry name" value="NAD(P)-binding Rossmann-like Domain"/>
    <property type="match status" value="1"/>
</dbReference>
<gene>
    <name evidence="4" type="ORF">FRZ67_14910</name>
</gene>
<dbReference type="InterPro" id="IPR036291">
    <property type="entry name" value="NAD(P)-bd_dom_sf"/>
</dbReference>
<comment type="similarity">
    <text evidence="1">Belongs to the NAD(P)-dependent epimerase/dehydratase family. SDR39U1 subfamily.</text>
</comment>
<evidence type="ECO:0000313" key="5">
    <source>
        <dbReference type="Proteomes" id="UP000321533"/>
    </source>
</evidence>
<protein>
    <submittedName>
        <fullName evidence="4">TIGR01777 family protein</fullName>
    </submittedName>
</protein>
<dbReference type="Pfam" id="PF01370">
    <property type="entry name" value="Epimerase"/>
    <property type="match status" value="1"/>
</dbReference>
<dbReference type="KEGG" id="pgin:FRZ67_14910"/>
<dbReference type="RefSeq" id="WP_147190636.1">
    <property type="nucleotide sequence ID" value="NZ_CP042435.1"/>
</dbReference>
<dbReference type="EMBL" id="CP042435">
    <property type="protein sequence ID" value="QEC68531.1"/>
    <property type="molecule type" value="Genomic_DNA"/>
</dbReference>
<dbReference type="AlphaFoldDB" id="A0A5B8VC74"/>
<evidence type="ECO:0000259" key="3">
    <source>
        <dbReference type="Pfam" id="PF08338"/>
    </source>
</evidence>
<evidence type="ECO:0000259" key="2">
    <source>
        <dbReference type="Pfam" id="PF01370"/>
    </source>
</evidence>
<dbReference type="OrthoDB" id="9801773at2"/>
<reference evidence="4 5" key="1">
    <citation type="journal article" date="2016" name="Int. J. Syst. Evol. Microbiol.">
        <title>Panacibacter ginsenosidivorans gen. nov., sp. nov., with ginsenoside converting activity isolated from soil of a ginseng field.</title>
        <authorList>
            <person name="Siddiqi M.Z."/>
            <person name="Muhammad Shafi S."/>
            <person name="Choi K.D."/>
            <person name="Im W.T."/>
        </authorList>
    </citation>
    <scope>NUCLEOTIDE SEQUENCE [LARGE SCALE GENOMIC DNA]</scope>
    <source>
        <strain evidence="4 5">Gsoil1550</strain>
    </source>
</reference>
<dbReference type="SUPFAM" id="SSF51735">
    <property type="entry name" value="NAD(P)-binding Rossmann-fold domains"/>
    <property type="match status" value="1"/>
</dbReference>
<evidence type="ECO:0000256" key="1">
    <source>
        <dbReference type="ARBA" id="ARBA00009353"/>
    </source>
</evidence>
<name>A0A5B8VC74_9BACT</name>
<dbReference type="InterPro" id="IPR010099">
    <property type="entry name" value="SDR39U1"/>
</dbReference>